<reference evidence="2" key="1">
    <citation type="journal article" date="2014" name="Soil Biol. Biochem.">
        <title>Structure and function of bacterial communities in ageing soils: Insights from the Mendocino ecological staircase.</title>
        <authorList>
            <person name="Uroz S."/>
            <person name="Tech J.J."/>
            <person name="Sawaya N.A."/>
            <person name="Frey-Klett P."/>
            <person name="Leveau J.H.J."/>
        </authorList>
    </citation>
    <scope>NUCLEOTIDE SEQUENCE [LARGE SCALE GENOMIC DNA]</scope>
    <source>
        <strain evidence="2">Cal35</strain>
    </source>
</reference>
<proteinExistence type="predicted"/>
<dbReference type="InterPro" id="IPR010270">
    <property type="entry name" value="Phage_P2_GpM"/>
</dbReference>
<accession>A0A0A1FEP0</accession>
<dbReference type="EMBL" id="CP009962">
    <property type="protein sequence ID" value="AIY42981.1"/>
    <property type="molecule type" value="Genomic_DNA"/>
</dbReference>
<dbReference type="AlphaFoldDB" id="A0A0A1FEP0"/>
<dbReference type="KEGG" id="care:LT85_3823"/>
<dbReference type="HOGENOM" id="CLU_076316_1_0_4"/>
<evidence type="ECO:0000313" key="1">
    <source>
        <dbReference type="EMBL" id="AIY42981.1"/>
    </source>
</evidence>
<dbReference type="STRING" id="279058.LT85_3823"/>
<gene>
    <name evidence="1" type="ORF">LT85_3823</name>
</gene>
<sequence>MTRELSPAQRHKARVLAERAAADASPGGVTGGTAYELMLYKLANDCRNLKLIQSVSKKIERKAVLLPEYQDWIDGVLAAGKGGQDDVLTTLLVWHIDVGDYARALDMAQYAVEHELTLSDQYSRTIPTMLMDEFASAYSGGNLAEDPVQAVAVLTQVAALTNHCDAPDQARAKLYKATAYAMIAVMELTGSDQLTVTQIPQAEQAHGLLQSALKLFPGVGVKQVMERLRTRIAAAAP</sequence>
<dbReference type="OrthoDB" id="8562788at2"/>
<dbReference type="RefSeq" id="WP_038491987.1">
    <property type="nucleotide sequence ID" value="NZ_CP009962.1"/>
</dbReference>
<dbReference type="Pfam" id="PF05944">
    <property type="entry name" value="Phage_term_smal"/>
    <property type="match status" value="1"/>
</dbReference>
<dbReference type="GO" id="GO:0003677">
    <property type="term" value="F:DNA binding"/>
    <property type="evidence" value="ECO:0007669"/>
    <property type="project" value="InterPro"/>
</dbReference>
<organism evidence="1 2">
    <name type="scientific">Collimonas arenae</name>
    <dbReference type="NCBI Taxonomy" id="279058"/>
    <lineage>
        <taxon>Bacteria</taxon>
        <taxon>Pseudomonadati</taxon>
        <taxon>Pseudomonadota</taxon>
        <taxon>Betaproteobacteria</taxon>
        <taxon>Burkholderiales</taxon>
        <taxon>Oxalobacteraceae</taxon>
        <taxon>Collimonas</taxon>
    </lineage>
</organism>
<protein>
    <submittedName>
        <fullName evidence="1">Phage terminase</fullName>
    </submittedName>
</protein>
<dbReference type="GO" id="GO:0004519">
    <property type="term" value="F:endonuclease activity"/>
    <property type="evidence" value="ECO:0007669"/>
    <property type="project" value="InterPro"/>
</dbReference>
<dbReference type="Proteomes" id="UP000030302">
    <property type="component" value="Chromosome"/>
</dbReference>
<keyword evidence="2" id="KW-1185">Reference proteome</keyword>
<evidence type="ECO:0000313" key="2">
    <source>
        <dbReference type="Proteomes" id="UP000030302"/>
    </source>
</evidence>
<name>A0A0A1FEP0_9BURK</name>